<dbReference type="Pfam" id="PF11824">
    <property type="entry name" value="DUF3344"/>
    <property type="match status" value="3"/>
</dbReference>
<dbReference type="SMART" id="SM00635">
    <property type="entry name" value="BID_2"/>
    <property type="match status" value="1"/>
</dbReference>
<dbReference type="PANTHER" id="PTHR36194">
    <property type="entry name" value="S-LAYER-LIKE PROTEIN"/>
    <property type="match status" value="1"/>
</dbReference>
<dbReference type="Gene3D" id="2.60.40.10">
    <property type="entry name" value="Immunoglobulins"/>
    <property type="match status" value="2"/>
</dbReference>
<dbReference type="Pfam" id="PF08308">
    <property type="entry name" value="PEGA"/>
    <property type="match status" value="4"/>
</dbReference>
<dbReference type="PANTHER" id="PTHR36194:SF1">
    <property type="entry name" value="S-LAYER-LIKE PROTEIN"/>
    <property type="match status" value="1"/>
</dbReference>
<dbReference type="Pfam" id="PF07705">
    <property type="entry name" value="CARDB"/>
    <property type="match status" value="2"/>
</dbReference>
<protein>
    <submittedName>
        <fullName evidence="2">DUF3344 domain-containing protein</fullName>
    </submittedName>
</protein>
<dbReference type="InterPro" id="IPR008969">
    <property type="entry name" value="CarboxyPept-like_regulatory"/>
</dbReference>
<dbReference type="InterPro" id="IPR013229">
    <property type="entry name" value="PEGA"/>
</dbReference>
<dbReference type="InterPro" id="IPR008964">
    <property type="entry name" value="Invasin/intimin_cell_adhesion"/>
</dbReference>
<dbReference type="GO" id="GO:0030246">
    <property type="term" value="F:carbohydrate binding"/>
    <property type="evidence" value="ECO:0007669"/>
    <property type="project" value="InterPro"/>
</dbReference>
<dbReference type="SUPFAM" id="SSF49464">
    <property type="entry name" value="Carboxypeptidase regulatory domain-like"/>
    <property type="match status" value="1"/>
</dbReference>
<dbReference type="EMBL" id="JABMJE010000001">
    <property type="protein sequence ID" value="NQS77106.1"/>
    <property type="molecule type" value="Genomic_DNA"/>
</dbReference>
<name>A0A8T7H2C6_9EURY</name>
<feature type="domain" description="BIG2" evidence="1">
    <location>
        <begin position="361"/>
        <end position="441"/>
    </location>
</feature>
<dbReference type="InterPro" id="IPR013784">
    <property type="entry name" value="Carb-bd-like_fold"/>
</dbReference>
<evidence type="ECO:0000313" key="3">
    <source>
        <dbReference type="Proteomes" id="UP000737555"/>
    </source>
</evidence>
<gene>
    <name evidence="2" type="ORF">HQQ74_00080</name>
</gene>
<dbReference type="InterPro" id="IPR021779">
    <property type="entry name" value="DUF3344"/>
</dbReference>
<dbReference type="Gene3D" id="2.60.40.1120">
    <property type="entry name" value="Carboxypeptidase-like, regulatory domain"/>
    <property type="match status" value="3"/>
</dbReference>
<dbReference type="Pfam" id="PF02368">
    <property type="entry name" value="Big_2"/>
    <property type="match status" value="1"/>
</dbReference>
<dbReference type="Gene3D" id="2.60.40.1080">
    <property type="match status" value="1"/>
</dbReference>
<accession>A0A8T7H2C6</accession>
<organism evidence="2 3">
    <name type="scientific">Methanoculleus bourgensis</name>
    <dbReference type="NCBI Taxonomy" id="83986"/>
    <lineage>
        <taxon>Archaea</taxon>
        <taxon>Methanobacteriati</taxon>
        <taxon>Methanobacteriota</taxon>
        <taxon>Stenosarchaea group</taxon>
        <taxon>Methanomicrobia</taxon>
        <taxon>Methanomicrobiales</taxon>
        <taxon>Methanomicrobiaceae</taxon>
        <taxon>Methanoculleus</taxon>
    </lineage>
</organism>
<evidence type="ECO:0000313" key="2">
    <source>
        <dbReference type="EMBL" id="NQS77106.1"/>
    </source>
</evidence>
<sequence length="1707" mass="180785">MKEKVKLMSNRIRSGYIPVTIVLMMLLLVVTPVMADEWVGGIPLETVQTGTVTGDLWFDLDPAPDWGEQDVTKTFTLPAAAVEEEGRITWARLYVSAYCGHMQDDRAFTITNRFDGDGDGEYERVWPETGRSAFKYLEEGGNDNTALGGGSDDPYKLYNDHENRVTSDYFMWYDVTDLIKNQTINVNVNTGDSFDGRIKVISLVVAYDDPSSTTETTYWVNQGHDVCSYYVEDNFGEAALGTTAFNTSGLPEFDSACLTVSYMASNNGNYGFPTADNNFVYTGGTPPVEGTFTDALDRTPDIQGPYSGVISWDVTGKVAGKDEVTLAYSRDFTGTGTSAFYKVPLAFLVVKKENGAPTEPVLTAIEVTPATADVAVGATRQFAATAKDQDGNVMTNVTFAWTSSNETVGTVDATGLFTALATGSTTVTASAESVTGTAAVTVTGAGKNIDLTTGGIVNTVFASAVFCNVPNEVVIRNIKNAGTDTAENITVAVYDDAISTTVPVATMTIPSIAGGKTVLMTKLVDPTLRKHEGGTVTYRAVLDPDNLIPETNKDNNEKSSFAKPLKYNGYMGAQYWTGKEEIKTYRTYDLRGNITHSFGNSSYRSGSFGSGWTGYAVGWTAEDLTIPDGATLREARLYFPYCWDNSGEARNVTITFNGAVIPVERDPWEVDQSNFGAYDNHWYGLMTYNVTDGFAVNEENTAVVSRINSNAKLSPAGLTLAVVYEDPLETRKQIFINEGFDLLGADPGGYGTTEEQATSYQEFTGMTIDMANADNAMLTTFVPWGAAQNVGEPGEGNLFVNGIQLGHDVWNYGERMVGESDDPQVAVDTRDVLAYLNPNGTGNVIAIQSTQGSTPCMVAERAFLVVEYADAALPDLAVSTLTPNNGEVFSAAENTYTATITNIGTADAGNFTVEFNVTGATGTVTVDGLAAGANTTVAWTDETVRTAGDPVTVTVTADADGAIAEADEENNIKTLEKTVVNNGYRGKRWTGGDDLETAKTYTVRGDLVYSSGTSTYRSAGTGWTDDTVTWTAGDLAVPEGAAITAARLYVPYTWDKGPVFPANVTLTFNGETVDQAAFYEDEKMWGTSYPYGMTVYDVTGAFGTGGNTAVLANAYPGGGTVSVRGMLLAVVYDDGVTAPHTILMNEGFDLLYGGAAQSTTPEQATAYAPFTLENPSDAVGARLVTVAPGAGPTEGDLLFNDERFENVWNYTGTTQIGLDDRDVTAYLAGENLAGFRSDADWMEAAAAFLVVEYPIPTGSIAITSTPEGAAVWLDGTDTGLVTGCTLPDVPAGDHVVTLKHDGYADASTPVTVTEGETATVDITLTTATGSIAITSTPAGATILIDGADTGAVTNATLDGIAVGTHTVTLRKDGYVDATAEVTIEYNATATLHLNLARAIGSIAVTSAPGGAAIFLDGTETGEVTNATLTVPAGEHTVTVTKPGYADASATVTVGHDQTVPVHFALTEVTGSIRVTSTPEGAAVFLDGTETGEVTNVTLTVPAGDHVVRVELDGYQAMAKTVTVTAGETAEAAFALEAPVITLAPGWNFISTPKRLADGANTIAIFDAVETAGHSILLYDGLNCRWETMASEDAFRPLDGVWIYANTSYTIPLAFAAGAPELPPAKDLGKGWNAIGFSDTVPESAKVTLQSLGDHWSTLIGFDAGAQEYEVSIVRSATGRHGDERPMQPMQGYWLYMNTAETLGSLSG</sequence>
<proteinExistence type="predicted"/>
<dbReference type="InterPro" id="IPR011635">
    <property type="entry name" value="CARDB"/>
</dbReference>
<evidence type="ECO:0000259" key="1">
    <source>
        <dbReference type="SMART" id="SM00635"/>
    </source>
</evidence>
<dbReference type="InterPro" id="IPR013783">
    <property type="entry name" value="Ig-like_fold"/>
</dbReference>
<reference evidence="2" key="1">
    <citation type="submission" date="2020-05" db="EMBL/GenBank/DDBJ databases">
        <title>The first insight into the ecology of ammonia-tolerant syntrophic propionate oxidizing bacteria.</title>
        <authorList>
            <person name="Singh A."/>
            <person name="Schnurer A."/>
            <person name="Westerholm M."/>
        </authorList>
    </citation>
    <scope>NUCLEOTIDE SEQUENCE</scope>
    <source>
        <strain evidence="2">MAG54</strain>
    </source>
</reference>
<dbReference type="SUPFAM" id="SSF49373">
    <property type="entry name" value="Invasin/intimin cell-adhesion fragments"/>
    <property type="match status" value="1"/>
</dbReference>
<dbReference type="Proteomes" id="UP000737555">
    <property type="component" value="Unassembled WGS sequence"/>
</dbReference>
<comment type="caution">
    <text evidence="2">The sequence shown here is derived from an EMBL/GenBank/DDBJ whole genome shotgun (WGS) entry which is preliminary data.</text>
</comment>
<dbReference type="InterPro" id="IPR003343">
    <property type="entry name" value="Big_2"/>
</dbReference>
<dbReference type="SUPFAM" id="SSF49452">
    <property type="entry name" value="Starch-binding domain-like"/>
    <property type="match status" value="2"/>
</dbReference>